<dbReference type="STRING" id="34508.A0A4U5MUK3"/>
<dbReference type="EMBL" id="AZBU02000006">
    <property type="protein sequence ID" value="TKR73232.1"/>
    <property type="molecule type" value="Genomic_DNA"/>
</dbReference>
<reference evidence="3 4" key="1">
    <citation type="journal article" date="2015" name="Genome Biol.">
        <title>Comparative genomics of Steinernema reveals deeply conserved gene regulatory networks.</title>
        <authorList>
            <person name="Dillman A.R."/>
            <person name="Macchietto M."/>
            <person name="Porter C.F."/>
            <person name="Rogers A."/>
            <person name="Williams B."/>
            <person name="Antoshechkin I."/>
            <person name="Lee M.M."/>
            <person name="Goodwin Z."/>
            <person name="Lu X."/>
            <person name="Lewis E.E."/>
            <person name="Goodrich-Blair H."/>
            <person name="Stock S.P."/>
            <person name="Adams B.J."/>
            <person name="Sternberg P.W."/>
            <person name="Mortazavi A."/>
        </authorList>
    </citation>
    <scope>NUCLEOTIDE SEQUENCE [LARGE SCALE GENOMIC DNA]</scope>
    <source>
        <strain evidence="3 4">ALL</strain>
    </source>
</reference>
<dbReference type="AlphaFoldDB" id="A0A4U5MUK3"/>
<evidence type="ECO:0000256" key="2">
    <source>
        <dbReference type="SAM" id="Phobius"/>
    </source>
</evidence>
<evidence type="ECO:0008006" key="5">
    <source>
        <dbReference type="Google" id="ProtNLM"/>
    </source>
</evidence>
<feature type="transmembrane region" description="Helical" evidence="2">
    <location>
        <begin position="176"/>
        <end position="195"/>
    </location>
</feature>
<keyword evidence="2" id="KW-1133">Transmembrane helix</keyword>
<sequence>MFFYGVLDLVGLFSNCFVAGYMSLRAKTFCWAPEFNYVIGCIGSFAYGAQLLASILLAFNRCVDLFQHNLTLVLFDSFRTYVWLLIPVSYGLYCMFFLNPLVFSSLGPAWLANPYHRIDVAFNATYHTFYYFHLNLALLGLLAAVVLTLSVLLLIKAYFDTTELTSVYKFHKMVTLISISFCCLLAVPVLGTLLLDHVYASLVTNTIVLVTCQLNNGLPCLVFIFVNENIRENVLELVPKRWRKNPKTSNVVYVTSLMYGDEQPTPSPTAPQSDQDQRDLFGWGP</sequence>
<reference evidence="3 4" key="2">
    <citation type="journal article" date="2019" name="G3 (Bethesda)">
        <title>Hybrid Assembly of the Genome of the Entomopathogenic Nematode Steinernema carpocapsae Identifies the X-Chromosome.</title>
        <authorList>
            <person name="Serra L."/>
            <person name="Macchietto M."/>
            <person name="Macias-Munoz A."/>
            <person name="McGill C.J."/>
            <person name="Rodriguez I.M."/>
            <person name="Rodriguez B."/>
            <person name="Murad R."/>
            <person name="Mortazavi A."/>
        </authorList>
    </citation>
    <scope>NUCLEOTIDE SEQUENCE [LARGE SCALE GENOMIC DNA]</scope>
    <source>
        <strain evidence="3 4">ALL</strain>
    </source>
</reference>
<feature type="transmembrane region" description="Helical" evidence="2">
    <location>
        <begin position="207"/>
        <end position="226"/>
    </location>
</feature>
<protein>
    <recommendedName>
        <fullName evidence="5">G-protein coupled receptors family 1 profile domain-containing protein</fullName>
    </recommendedName>
</protein>
<accession>A0A4U5MUK3</accession>
<keyword evidence="4" id="KW-1185">Reference proteome</keyword>
<evidence type="ECO:0000313" key="3">
    <source>
        <dbReference type="EMBL" id="TKR73232.1"/>
    </source>
</evidence>
<feature type="transmembrane region" description="Helical" evidence="2">
    <location>
        <begin position="36"/>
        <end position="59"/>
    </location>
</feature>
<name>A0A4U5MUK3_STECR</name>
<evidence type="ECO:0000256" key="1">
    <source>
        <dbReference type="SAM" id="MobiDB-lite"/>
    </source>
</evidence>
<dbReference type="OrthoDB" id="5875846at2759"/>
<feature type="transmembrane region" description="Helical" evidence="2">
    <location>
        <begin position="6"/>
        <end position="24"/>
    </location>
</feature>
<dbReference type="PANTHER" id="PTHR23021">
    <property type="entry name" value="SERPENTINE RECEPTOR, CLASS T"/>
    <property type="match status" value="1"/>
</dbReference>
<dbReference type="Proteomes" id="UP000298663">
    <property type="component" value="Unassembled WGS sequence"/>
</dbReference>
<organism evidence="3 4">
    <name type="scientific">Steinernema carpocapsae</name>
    <name type="common">Entomopathogenic nematode</name>
    <dbReference type="NCBI Taxonomy" id="34508"/>
    <lineage>
        <taxon>Eukaryota</taxon>
        <taxon>Metazoa</taxon>
        <taxon>Ecdysozoa</taxon>
        <taxon>Nematoda</taxon>
        <taxon>Chromadorea</taxon>
        <taxon>Rhabditida</taxon>
        <taxon>Tylenchina</taxon>
        <taxon>Panagrolaimomorpha</taxon>
        <taxon>Strongyloidoidea</taxon>
        <taxon>Steinernematidae</taxon>
        <taxon>Steinernema</taxon>
    </lineage>
</organism>
<dbReference type="PANTHER" id="PTHR23021:SF28">
    <property type="entry name" value="SERPENTINE RECEPTOR, CLASS T-RELATED"/>
    <property type="match status" value="1"/>
</dbReference>
<evidence type="ECO:0000313" key="4">
    <source>
        <dbReference type="Proteomes" id="UP000298663"/>
    </source>
</evidence>
<keyword evidence="2" id="KW-0812">Transmembrane</keyword>
<feature type="region of interest" description="Disordered" evidence="1">
    <location>
        <begin position="261"/>
        <end position="285"/>
    </location>
</feature>
<feature type="transmembrane region" description="Helical" evidence="2">
    <location>
        <begin position="131"/>
        <end position="155"/>
    </location>
</feature>
<comment type="caution">
    <text evidence="3">The sequence shown here is derived from an EMBL/GenBank/DDBJ whole genome shotgun (WGS) entry which is preliminary data.</text>
</comment>
<gene>
    <name evidence="3" type="ORF">L596_020567</name>
</gene>
<dbReference type="InterPro" id="IPR019425">
    <property type="entry name" value="7TM_GPCR_serpentine_rcpt_Srt"/>
</dbReference>
<keyword evidence="2" id="KW-0472">Membrane</keyword>
<dbReference type="Pfam" id="PF10321">
    <property type="entry name" value="7TM_GPCR_Srt"/>
    <property type="match status" value="1"/>
</dbReference>
<proteinExistence type="predicted"/>
<dbReference type="SUPFAM" id="SSF81321">
    <property type="entry name" value="Family A G protein-coupled receptor-like"/>
    <property type="match status" value="1"/>
</dbReference>